<dbReference type="RefSeq" id="XP_018280060.1">
    <property type="nucleotide sequence ID" value="XM_018422767.1"/>
</dbReference>
<feature type="region of interest" description="Disordered" evidence="1">
    <location>
        <begin position="123"/>
        <end position="183"/>
    </location>
</feature>
<dbReference type="Proteomes" id="UP000053611">
    <property type="component" value="Unassembled WGS sequence"/>
</dbReference>
<evidence type="ECO:0000256" key="1">
    <source>
        <dbReference type="SAM" id="MobiDB-lite"/>
    </source>
</evidence>
<accession>A0A0J1B765</accession>
<evidence type="ECO:0000313" key="2">
    <source>
        <dbReference type="EMBL" id="KLT43569.1"/>
    </source>
</evidence>
<dbReference type="EMBL" id="KQ087194">
    <property type="protein sequence ID" value="KLT43569.1"/>
    <property type="molecule type" value="Genomic_DNA"/>
</dbReference>
<name>A0A0J1B765_9TREE</name>
<organism evidence="2 3">
    <name type="scientific">Cutaneotrichosporon oleaginosum</name>
    <dbReference type="NCBI Taxonomy" id="879819"/>
    <lineage>
        <taxon>Eukaryota</taxon>
        <taxon>Fungi</taxon>
        <taxon>Dikarya</taxon>
        <taxon>Basidiomycota</taxon>
        <taxon>Agaricomycotina</taxon>
        <taxon>Tremellomycetes</taxon>
        <taxon>Trichosporonales</taxon>
        <taxon>Trichosporonaceae</taxon>
        <taxon>Cutaneotrichosporon</taxon>
    </lineage>
</organism>
<keyword evidence="3" id="KW-1185">Reference proteome</keyword>
<gene>
    <name evidence="2" type="ORF">CC85DRAFT_284494</name>
</gene>
<dbReference type="GeneID" id="28983370"/>
<protein>
    <submittedName>
        <fullName evidence="2">Uncharacterized protein</fullName>
    </submittedName>
</protein>
<sequence>MDAAALDYPSASNTYAGSSANPALYPFFTAAPALDPQLQPALDQYGGWPQFLLNGLDTLSTLDPGDQTYPYTYPPEQYSDMCAALEGQGTGNYPATYAHPGPSEYPPLPLPLPLPLSSPATHAGLLVPASSSPPETRLATPHSQPESPAAGEPKKRRRKEKDEGKKAPPCTLPEKAKGGKRKGKQFKLAAHILEHEFYPHLTEAEKERLRGRIGGKQNKELTIIRAEREGRHFSVPRGLRCSICERFDYNCLMLRIVDYGHHAEAHLGHCAGCAGNADACTFKSNPQVRFAAYSAYYQGQTFASHGSLGHGTRVHPYESINEFTREHAIDERGPMRIKRLQEGLM</sequence>
<evidence type="ECO:0000313" key="3">
    <source>
        <dbReference type="Proteomes" id="UP000053611"/>
    </source>
</evidence>
<dbReference type="AlphaFoldDB" id="A0A0J1B765"/>
<reference evidence="2 3" key="1">
    <citation type="submission" date="2015-03" db="EMBL/GenBank/DDBJ databases">
        <title>Genomics and transcriptomics of the oil-accumulating basidiomycete yeast T. oleaginosus allow insights into substrate utilization and the diverse evolutionary trajectories of mating systems in fungi.</title>
        <authorList>
            <consortium name="DOE Joint Genome Institute"/>
            <person name="Kourist R."/>
            <person name="Kracht O."/>
            <person name="Bracharz F."/>
            <person name="Lipzen A."/>
            <person name="Nolan M."/>
            <person name="Ohm R."/>
            <person name="Grigoriev I."/>
            <person name="Sun S."/>
            <person name="Heitman J."/>
            <person name="Bruck T."/>
            <person name="Nowrousian M."/>
        </authorList>
    </citation>
    <scope>NUCLEOTIDE SEQUENCE [LARGE SCALE GENOMIC DNA]</scope>
    <source>
        <strain evidence="2 3">IBC0246</strain>
    </source>
</reference>
<proteinExistence type="predicted"/>